<dbReference type="PANTHER" id="PTHR45677">
    <property type="entry name" value="GLUTAMATE DECARBOXYLASE-RELATED"/>
    <property type="match status" value="1"/>
</dbReference>
<evidence type="ECO:0000256" key="1">
    <source>
        <dbReference type="ARBA" id="ARBA00001933"/>
    </source>
</evidence>
<evidence type="ECO:0000256" key="2">
    <source>
        <dbReference type="ARBA" id="ARBA00009533"/>
    </source>
</evidence>
<evidence type="ECO:0000256" key="7">
    <source>
        <dbReference type="PIRSR" id="PIRSR602129-50"/>
    </source>
</evidence>
<dbReference type="InterPro" id="IPR015424">
    <property type="entry name" value="PyrdxlP-dep_Trfase"/>
</dbReference>
<keyword evidence="10" id="KW-1185">Reference proteome</keyword>
<evidence type="ECO:0000256" key="3">
    <source>
        <dbReference type="ARBA" id="ARBA00011738"/>
    </source>
</evidence>
<dbReference type="GeneTree" id="ENSGT00940000166844"/>
<reference evidence="9" key="2">
    <citation type="submission" date="2025-08" db="UniProtKB">
        <authorList>
            <consortium name="Ensembl"/>
        </authorList>
    </citation>
    <scope>IDENTIFICATION</scope>
</reference>
<feature type="modified residue" description="N6-(pyridoxal phosphate)lysine" evidence="7">
    <location>
        <position position="383"/>
    </location>
</feature>
<dbReference type="CDD" id="cd06450">
    <property type="entry name" value="DOPA_deC_like"/>
    <property type="match status" value="1"/>
</dbReference>
<evidence type="ECO:0000256" key="5">
    <source>
        <dbReference type="ARBA" id="ARBA00022898"/>
    </source>
</evidence>
<dbReference type="AlphaFoldDB" id="A0AAR2L7H0"/>
<evidence type="ECO:0008006" key="11">
    <source>
        <dbReference type="Google" id="ProtNLM"/>
    </source>
</evidence>
<comment type="subunit">
    <text evidence="3">Homodimer.</text>
</comment>
<dbReference type="GO" id="GO:0005737">
    <property type="term" value="C:cytoplasm"/>
    <property type="evidence" value="ECO:0007669"/>
    <property type="project" value="TreeGrafter"/>
</dbReference>
<reference evidence="9 10" key="1">
    <citation type="submission" date="2020-10" db="EMBL/GenBank/DDBJ databases">
        <title>Pygocentrus nattereri (red-bellied piranha) genome, fPygNat1, primary haplotype.</title>
        <authorList>
            <person name="Myers G."/>
            <person name="Meyer A."/>
            <person name="Karagic N."/>
            <person name="Pippel M."/>
            <person name="Winkler S."/>
            <person name="Tracey A."/>
            <person name="Wood J."/>
            <person name="Formenti G."/>
            <person name="Howe K."/>
            <person name="Fedrigo O."/>
            <person name="Jarvis E.D."/>
        </authorList>
    </citation>
    <scope>NUCLEOTIDE SEQUENCE [LARGE SCALE GENOMIC DNA]</scope>
</reference>
<evidence type="ECO:0000256" key="6">
    <source>
        <dbReference type="ARBA" id="ARBA00023239"/>
    </source>
</evidence>
<dbReference type="InterPro" id="IPR002129">
    <property type="entry name" value="PyrdxlP-dep_de-COase"/>
</dbReference>
<keyword evidence="6 8" id="KW-0456">Lyase</keyword>
<dbReference type="PANTHER" id="PTHR45677:SF14">
    <property type="entry name" value="GLUTAMATE DECARBOXYLASE 1-LIKE"/>
    <property type="match status" value="1"/>
</dbReference>
<reference evidence="9" key="3">
    <citation type="submission" date="2025-09" db="UniProtKB">
        <authorList>
            <consortium name="Ensembl"/>
        </authorList>
    </citation>
    <scope>IDENTIFICATION</scope>
</reference>
<evidence type="ECO:0000313" key="9">
    <source>
        <dbReference type="Ensembl" id="ENSPNAP00000070326.1"/>
    </source>
</evidence>
<dbReference type="GO" id="GO:0048786">
    <property type="term" value="C:presynaptic active zone"/>
    <property type="evidence" value="ECO:0007669"/>
    <property type="project" value="TreeGrafter"/>
</dbReference>
<proteinExistence type="inferred from homology"/>
<comment type="cofactor">
    <cofactor evidence="1 7 8">
        <name>pyridoxal 5'-phosphate</name>
        <dbReference type="ChEBI" id="CHEBI:597326"/>
    </cofactor>
</comment>
<dbReference type="Ensembl" id="ENSPNAT00000087236.1">
    <property type="protein sequence ID" value="ENSPNAP00000070326.1"/>
    <property type="gene ID" value="ENSPNAG00000022463.2"/>
</dbReference>
<comment type="similarity">
    <text evidence="2 8">Belongs to the group II decarboxylase family.</text>
</comment>
<protein>
    <recommendedName>
        <fullName evidence="11">Glutamate decarboxylase 1a</fullName>
    </recommendedName>
</protein>
<dbReference type="GO" id="GO:0009449">
    <property type="term" value="P:gamma-aminobutyric acid biosynthetic process"/>
    <property type="evidence" value="ECO:0007669"/>
    <property type="project" value="TreeGrafter"/>
</dbReference>
<evidence type="ECO:0000256" key="8">
    <source>
        <dbReference type="RuleBase" id="RU000382"/>
    </source>
</evidence>
<organism evidence="9 10">
    <name type="scientific">Pygocentrus nattereri</name>
    <name type="common">Red-bellied piranha</name>
    <dbReference type="NCBI Taxonomy" id="42514"/>
    <lineage>
        <taxon>Eukaryota</taxon>
        <taxon>Metazoa</taxon>
        <taxon>Chordata</taxon>
        <taxon>Craniata</taxon>
        <taxon>Vertebrata</taxon>
        <taxon>Euteleostomi</taxon>
        <taxon>Actinopterygii</taxon>
        <taxon>Neopterygii</taxon>
        <taxon>Teleostei</taxon>
        <taxon>Ostariophysi</taxon>
        <taxon>Characiformes</taxon>
        <taxon>Characoidei</taxon>
        <taxon>Pygocentrus</taxon>
    </lineage>
</organism>
<dbReference type="GO" id="GO:0030170">
    <property type="term" value="F:pyridoxal phosphate binding"/>
    <property type="evidence" value="ECO:0007669"/>
    <property type="project" value="InterPro"/>
</dbReference>
<keyword evidence="5 7" id="KW-0663">Pyridoxal phosphate</keyword>
<keyword evidence="4" id="KW-0210">Decarboxylase</keyword>
<evidence type="ECO:0000313" key="10">
    <source>
        <dbReference type="Proteomes" id="UP001501920"/>
    </source>
</evidence>
<name>A0AAR2L7H0_PYGNA</name>
<dbReference type="SUPFAM" id="SSF53383">
    <property type="entry name" value="PLP-dependent transferases"/>
    <property type="match status" value="1"/>
</dbReference>
<accession>A0AAR2L7H0</accession>
<dbReference type="GO" id="GO:0004351">
    <property type="term" value="F:glutamate decarboxylase activity"/>
    <property type="evidence" value="ECO:0007669"/>
    <property type="project" value="TreeGrafter"/>
</dbReference>
<dbReference type="Gene3D" id="3.40.640.10">
    <property type="entry name" value="Type I PLP-dependent aspartate aminotransferase-like (Major domain)"/>
    <property type="match status" value="1"/>
</dbReference>
<evidence type="ECO:0000256" key="4">
    <source>
        <dbReference type="ARBA" id="ARBA00022793"/>
    </source>
</evidence>
<sequence>MHGWIFDICEMIQNHPRLHRDATRIIPPPSPMLCGCCGVVRCMFLHLSADRSSKHLEYSKWKRSPYKHQSNVICSFLRLDLLPAKNGEEVTKHFLQELLNILLAYISKSLNRSSKVLDFHHPHQLKEGLEGFSLELQDQPDNLEQLLVDCQDTLKYGVKTAHPCFFNQLSTGLDIIGLAGEWVTSTANTNIFTYEIAPVFILMEDIIFKKMHSIIGWSEKEGDGIFCPGGTMSNLYSVLLARYHFFPRVKTAGMLALPPLALLTSTHSHFSIKKSAAVLGIGSESVFLVKCDERGKMIPKELESSIRTAKSKGLVPFYVNATAGTTVYGAIDPLNDIADICERFGLWMHVDAAWGGGLLLSKRHRMKLQGIDRASSITWNPHKMMGVPLQCSVILVQKKGLLQECNQLCAEYLFQPDKHYDVSYDTGDKSIQCGRHVDIFKLWLMWKAKGSEGFESQVNHCLENAEYLYYKLKSRKDFQLVFQSQPEHSNVCFWYLPTSVRNMPPGPERDRELHMVAPKIKAKMMEEGMTMIGYQPLGDKVNFFRCVFSNPATQKEDVDFLLDEITRLGRELYS</sequence>
<dbReference type="Gene3D" id="3.90.1150.170">
    <property type="match status" value="1"/>
</dbReference>
<dbReference type="InterPro" id="IPR015421">
    <property type="entry name" value="PyrdxlP-dep_Trfase_major"/>
</dbReference>
<dbReference type="Pfam" id="PF00282">
    <property type="entry name" value="Pyridoxal_deC"/>
    <property type="match status" value="1"/>
</dbReference>
<dbReference type="Proteomes" id="UP001501920">
    <property type="component" value="Chromosome 19"/>
</dbReference>
<dbReference type="FunFam" id="3.40.640.10:FF:000016">
    <property type="entry name" value="Glutamate decarboxylase like 1"/>
    <property type="match status" value="1"/>
</dbReference>